<keyword evidence="3" id="KW-1185">Reference proteome</keyword>
<comment type="caution">
    <text evidence="2">The sequence shown here is derived from an EMBL/GenBank/DDBJ whole genome shotgun (WGS) entry which is preliminary data.</text>
</comment>
<protein>
    <submittedName>
        <fullName evidence="2">Uncharacterized protein</fullName>
    </submittedName>
</protein>
<reference evidence="2" key="1">
    <citation type="submission" date="2021-06" db="EMBL/GenBank/DDBJ databases">
        <title>Sequencing of actinobacteria type strains.</title>
        <authorList>
            <person name="Nguyen G.-S."/>
            <person name="Wentzel A."/>
        </authorList>
    </citation>
    <scope>NUCLEOTIDE SEQUENCE</scope>
    <source>
        <strain evidence="2">P38-E01</strain>
    </source>
</reference>
<evidence type="ECO:0000313" key="3">
    <source>
        <dbReference type="Proteomes" id="UP000694501"/>
    </source>
</evidence>
<evidence type="ECO:0000256" key="1">
    <source>
        <dbReference type="SAM" id="MobiDB-lite"/>
    </source>
</evidence>
<evidence type="ECO:0000313" key="2">
    <source>
        <dbReference type="EMBL" id="MBU7597445.1"/>
    </source>
</evidence>
<accession>A0A949JNN3</accession>
<feature type="region of interest" description="Disordered" evidence="1">
    <location>
        <begin position="1"/>
        <end position="32"/>
    </location>
</feature>
<sequence length="87" mass="9629">MNESHPGLEGARRIRKPKAQQTAPGEINDGIEQCELQRSARRAATPGITYPEQLRVSQEQDHSLPAICDRQVVIIAGEAARVRRPGF</sequence>
<dbReference type="AlphaFoldDB" id="A0A949JNN3"/>
<name>A0A949JNN3_9ACTN</name>
<dbReference type="Proteomes" id="UP000694501">
    <property type="component" value="Unassembled WGS sequence"/>
</dbReference>
<organism evidence="2 3">
    <name type="scientific">Streptomyces tardus</name>
    <dbReference type="NCBI Taxonomy" id="2780544"/>
    <lineage>
        <taxon>Bacteria</taxon>
        <taxon>Bacillati</taxon>
        <taxon>Actinomycetota</taxon>
        <taxon>Actinomycetes</taxon>
        <taxon>Kitasatosporales</taxon>
        <taxon>Streptomycetaceae</taxon>
        <taxon>Streptomyces</taxon>
    </lineage>
</organism>
<gene>
    <name evidence="2" type="ORF">JGS22_007340</name>
</gene>
<proteinExistence type="predicted"/>
<dbReference type="EMBL" id="JAELVF020000001">
    <property type="protein sequence ID" value="MBU7597445.1"/>
    <property type="molecule type" value="Genomic_DNA"/>
</dbReference>